<dbReference type="CDD" id="cd00054">
    <property type="entry name" value="EGF_CA"/>
    <property type="match status" value="3"/>
</dbReference>
<dbReference type="PROSITE" id="PS50026">
    <property type="entry name" value="EGF_3"/>
    <property type="match status" value="3"/>
</dbReference>
<evidence type="ECO:0000256" key="6">
    <source>
        <dbReference type="ARBA" id="ARBA00023136"/>
    </source>
</evidence>
<keyword evidence="2 8" id="KW-0245">EGF-like domain</keyword>
<feature type="region of interest" description="Disordered" evidence="9">
    <location>
        <begin position="967"/>
        <end position="1054"/>
    </location>
</feature>
<feature type="compositionally biased region" description="Pro residues" evidence="9">
    <location>
        <begin position="914"/>
        <end position="944"/>
    </location>
</feature>
<feature type="compositionally biased region" description="Pro residues" evidence="9">
    <location>
        <begin position="973"/>
        <end position="993"/>
    </location>
</feature>
<comment type="caution">
    <text evidence="8">Lacks conserved residue(s) required for the propagation of feature annotation.</text>
</comment>
<evidence type="ECO:0000256" key="9">
    <source>
        <dbReference type="SAM" id="MobiDB-lite"/>
    </source>
</evidence>
<dbReference type="CDD" id="cd00110">
    <property type="entry name" value="LamG"/>
    <property type="match status" value="6"/>
</dbReference>
<dbReference type="Gene3D" id="2.10.25.10">
    <property type="entry name" value="Laminin"/>
    <property type="match status" value="3"/>
</dbReference>
<feature type="region of interest" description="Disordered" evidence="9">
    <location>
        <begin position="1758"/>
        <end position="1795"/>
    </location>
</feature>
<keyword evidence="5 10" id="KW-1133">Transmembrane helix</keyword>
<dbReference type="GO" id="GO:0048513">
    <property type="term" value="P:animal organ development"/>
    <property type="evidence" value="ECO:0007669"/>
    <property type="project" value="UniProtKB-ARBA"/>
</dbReference>
<feature type="domain" description="Laminin G" evidence="12">
    <location>
        <begin position="252"/>
        <end position="445"/>
    </location>
</feature>
<protein>
    <submittedName>
        <fullName evidence="14">Uncharacterized protein</fullName>
    </submittedName>
</protein>
<feature type="domain" description="Laminin G" evidence="12">
    <location>
        <begin position="511"/>
        <end position="694"/>
    </location>
</feature>
<dbReference type="InterPro" id="IPR000742">
    <property type="entry name" value="EGF"/>
</dbReference>
<feature type="chain" id="PRO_5043843262" evidence="11">
    <location>
        <begin position="23"/>
        <end position="1795"/>
    </location>
</feature>
<keyword evidence="11" id="KW-0732">Signal</keyword>
<evidence type="ECO:0000259" key="13">
    <source>
        <dbReference type="PROSITE" id="PS50026"/>
    </source>
</evidence>
<keyword evidence="6 10" id="KW-0472">Membrane</keyword>
<feature type="domain" description="EGF-like" evidence="13">
    <location>
        <begin position="1312"/>
        <end position="1349"/>
    </location>
</feature>
<dbReference type="SMART" id="SM00181">
    <property type="entry name" value="EGF"/>
    <property type="match status" value="3"/>
</dbReference>
<dbReference type="PANTHER" id="PTHR15036:SF89">
    <property type="entry name" value="NEUREXIN 1, ISOFORM F"/>
    <property type="match status" value="1"/>
</dbReference>
<gene>
    <name evidence="14" type="ORF">JTE90_003646</name>
</gene>
<comment type="subcellular location">
    <subcellularLocation>
        <location evidence="1">Membrane</location>
        <topology evidence="1">Single-pass type I membrane protein</topology>
    </subcellularLocation>
</comment>
<keyword evidence="7" id="KW-1015">Disulfide bond</keyword>
<feature type="signal peptide" evidence="11">
    <location>
        <begin position="1"/>
        <end position="22"/>
    </location>
</feature>
<dbReference type="InterPro" id="IPR050372">
    <property type="entry name" value="Neurexin-related_CASP"/>
</dbReference>
<dbReference type="Gene3D" id="2.60.120.200">
    <property type="match status" value="8"/>
</dbReference>
<dbReference type="InterPro" id="IPR013320">
    <property type="entry name" value="ConA-like_dom_sf"/>
</dbReference>
<reference evidence="14 15" key="1">
    <citation type="journal article" date="2022" name="Nat. Ecol. Evol.">
        <title>A masculinizing supergene underlies an exaggerated male reproductive morph in a spider.</title>
        <authorList>
            <person name="Hendrickx F."/>
            <person name="De Corte Z."/>
            <person name="Sonet G."/>
            <person name="Van Belleghem S.M."/>
            <person name="Kostlbacher S."/>
            <person name="Vangestel C."/>
        </authorList>
    </citation>
    <scope>NUCLEOTIDE SEQUENCE [LARGE SCALE GENOMIC DNA]</scope>
    <source>
        <strain evidence="14">W744_W776</strain>
    </source>
</reference>
<feature type="domain" description="EGF-like" evidence="13">
    <location>
        <begin position="697"/>
        <end position="734"/>
    </location>
</feature>
<keyword evidence="4" id="KW-0677">Repeat</keyword>
<dbReference type="GO" id="GO:0016020">
    <property type="term" value="C:membrane"/>
    <property type="evidence" value="ECO:0007669"/>
    <property type="project" value="UniProtKB-SubCell"/>
</dbReference>
<evidence type="ECO:0000256" key="10">
    <source>
        <dbReference type="SAM" id="Phobius"/>
    </source>
</evidence>
<dbReference type="SUPFAM" id="SSF49899">
    <property type="entry name" value="Concanavalin A-like lectins/glucanases"/>
    <property type="match status" value="7"/>
</dbReference>
<dbReference type="PROSITE" id="PS50025">
    <property type="entry name" value="LAM_G_DOMAIN"/>
    <property type="match status" value="6"/>
</dbReference>
<dbReference type="EMBL" id="JAFNEN010000629">
    <property type="protein sequence ID" value="KAG8179391.1"/>
    <property type="molecule type" value="Genomic_DNA"/>
</dbReference>
<evidence type="ECO:0000256" key="11">
    <source>
        <dbReference type="SAM" id="SignalP"/>
    </source>
</evidence>
<organism evidence="14 15">
    <name type="scientific">Oedothorax gibbosus</name>
    <dbReference type="NCBI Taxonomy" id="931172"/>
    <lineage>
        <taxon>Eukaryota</taxon>
        <taxon>Metazoa</taxon>
        <taxon>Ecdysozoa</taxon>
        <taxon>Arthropoda</taxon>
        <taxon>Chelicerata</taxon>
        <taxon>Arachnida</taxon>
        <taxon>Araneae</taxon>
        <taxon>Araneomorphae</taxon>
        <taxon>Entelegynae</taxon>
        <taxon>Araneoidea</taxon>
        <taxon>Linyphiidae</taxon>
        <taxon>Erigoninae</taxon>
        <taxon>Oedothorax</taxon>
    </lineage>
</organism>
<feature type="compositionally biased region" description="Low complexity" evidence="9">
    <location>
        <begin position="888"/>
        <end position="913"/>
    </location>
</feature>
<dbReference type="Pfam" id="PF02210">
    <property type="entry name" value="Laminin_G_2"/>
    <property type="match status" value="7"/>
</dbReference>
<evidence type="ECO:0000259" key="12">
    <source>
        <dbReference type="PROSITE" id="PS50025"/>
    </source>
</evidence>
<proteinExistence type="predicted"/>
<feature type="domain" description="EGF-like" evidence="13">
    <location>
        <begin position="206"/>
        <end position="245"/>
    </location>
</feature>
<evidence type="ECO:0000256" key="2">
    <source>
        <dbReference type="ARBA" id="ARBA00022536"/>
    </source>
</evidence>
<evidence type="ECO:0000256" key="3">
    <source>
        <dbReference type="ARBA" id="ARBA00022692"/>
    </source>
</evidence>
<feature type="region of interest" description="Disordered" evidence="9">
    <location>
        <begin position="888"/>
        <end position="950"/>
    </location>
</feature>
<sequence length="1795" mass="192714">MSDPKWLLFLVWVLLVQSAAESFVLEGSTTSYAQFKRWYADVTDSLSFEFKTTEPNGLLLYLDDGGLGDFFELKLVDGVIRFRFNLGGGPMLAHVGKSLHDGEWHQVEISRSPADTTVRVDEWASGKAMRGEEKEARFGNFSGNSFVYVGGIPSWYSAKLTQMSLPSALFEPHFKGSVRNVVFSSESGLPRRPQDMVEFKGLRSNELDACAHHDPCAHGGACISTDSGAICDCSATEDYEGDFCDKERSPAEATFRGSEFLALDLRSSSAPLLSSSDEISLEFRSRQPTGLLLYAQGPEGAGLHLGLRDGGLRLELQLGASGVEKLLKPPKVRFDDNRWHRVLLHRKVREITRATSFCHFSITVDGVYTERGSTAGTFSLLSSNVIYVGGTDIALPHHQGARHNNFVGCIKKVSVVADSLRLSVVELGRTGSSLVKQSGDVNFLCQEVEATDPITFTNKESFLALSSWDGARSGSISFEMRTNEANGVLMYNTGETAQGDFFAFEMLDGHVFLLLNLGSGAVKVRKWKSYFSKPTTGCDMRTNEANGALMYNTGETAQGDFFAFEMLDGHVFLLLNLGSGAVMVKATTRRVDDGQWHSVALKRSGKSGRVTVDESAVDFITPGNSHQLDLEGPLYVGGVGTSAHGTHHVPSELWSGALRYGYVGCMRNLAVNGRPVDMAGASQRQDSGSVRPACHAPTPQCDSSPCLNGGVCLEGWNHFTCDCSHTSYAGTVCAKDATTLSFDGAQFVQVGGLAEGGPTQAEDIRLRWKTARPSGLLFATAPLVPEKASSMQAALEAGRFKLMLNLGDGNKIFFVGQGLNDDQWHTMHVTRRGQSIVVRVDSESTSKGTIFHISAASSPSLYRPLPHPPSIGRLLNLPLSAAPSSSLYRAPSSPSIAPPTSLSAASSPPSIGRPSPPSIGRPSPPSIGRPSPPSIGRLPHPPSIGRPLNLPLSAAPHLPLSAAPTILPLSAAPQPPSIGRPPPPLSPPPPPSIGRPLILPLSAAPPPLSRPQSPSAPSYPLGPHNLPLSAASSSSLYRPPPQPPSIGRMAPNPQLRELSGQNVNLDVQTVHIGAMEKATPSTGGSGGSKDVPNFVGHMQHFIFNGQHFFDMALGGQMDNFKVTAKFGKKEDIVHHPVTFKSKSTYLGLSQLKAYSSMNLYFQFKTLEPNGLLLYNGGKGQDFVAVELVDGHLNYVFNLGDGPRKVRSNSRASLNDNQWHSVTIGRPSVRQHTLMVDDMIATVTSPGSNVHLDLDGLLYVGGWPRGLTLPKLVQSKHGFEGCLASLDLNGETVDPVRDAVVPSTLVAPGCAGPVTKCSTTACANRGICVQMWNSYTCDCDMTSFTGPTCSDESISYRFGPRGGLITLSHPSDKRPDTKSDLLALGFVSETDNAVLVRIDSGTSNDYMELEIVDGNVFMVYNMGTEDHPLGEMSVAVNDRHYHVVRFTRSGPNSTIQVDDHNVRTKVPTGRQHSIFNSHSTIQVGGKRVVEGGVIERPFRGVISGLMFGGERVLDLAAEDDPRVRAEGDLELLIAIAPETEESITPTPEEPVEPTEEMVFSGAGSGCYDDEDACDASSNREKLDLITPQFVSPPPHPDDEVDLPLPTSCLDEDDDDCDVGIDVGSGVSEGEAPDNVGPDVFSTSGPPYFPELHHPIIKTSTLKPYLKPTRVPAVVYEVPIPGLSPGSNERPTQRTRSSAADSTALVIGVIAGALIAVVLVALVVYKLRNRTEGSYKVDESKNYQFGAGVAALNGPLNGPLLMMPPPHLNGGLPPKSGAEKTPSKKKKGGKDLKEWYV</sequence>
<evidence type="ECO:0000256" key="1">
    <source>
        <dbReference type="ARBA" id="ARBA00004479"/>
    </source>
</evidence>
<dbReference type="Pfam" id="PF01034">
    <property type="entry name" value="Syndecan"/>
    <property type="match status" value="1"/>
</dbReference>
<name>A0AAV6U617_9ARAC</name>
<accession>A0AAV6U617</accession>
<dbReference type="PANTHER" id="PTHR15036">
    <property type="entry name" value="PIKACHURIN-LIKE PROTEIN"/>
    <property type="match status" value="1"/>
</dbReference>
<dbReference type="SMART" id="SM00179">
    <property type="entry name" value="EGF_CA"/>
    <property type="match status" value="3"/>
</dbReference>
<dbReference type="GO" id="GO:0005509">
    <property type="term" value="F:calcium ion binding"/>
    <property type="evidence" value="ECO:0007669"/>
    <property type="project" value="InterPro"/>
</dbReference>
<dbReference type="Pfam" id="PF00008">
    <property type="entry name" value="EGF"/>
    <property type="match status" value="1"/>
</dbReference>
<evidence type="ECO:0000256" key="8">
    <source>
        <dbReference type="PROSITE-ProRule" id="PRU00076"/>
    </source>
</evidence>
<dbReference type="Proteomes" id="UP000827092">
    <property type="component" value="Unassembled WGS sequence"/>
</dbReference>
<dbReference type="InterPro" id="IPR001791">
    <property type="entry name" value="Laminin_G"/>
</dbReference>
<dbReference type="InterPro" id="IPR001881">
    <property type="entry name" value="EGF-like_Ca-bd_dom"/>
</dbReference>
<evidence type="ECO:0000313" key="15">
    <source>
        <dbReference type="Proteomes" id="UP000827092"/>
    </source>
</evidence>
<feature type="domain" description="Laminin G" evidence="12">
    <location>
        <begin position="1135"/>
        <end position="1309"/>
    </location>
</feature>
<dbReference type="FunFam" id="2.10.25.10:FF:000015">
    <property type="entry name" value="neurexin-1 isoform X1"/>
    <property type="match status" value="1"/>
</dbReference>
<comment type="caution">
    <text evidence="14">The sequence shown here is derived from an EMBL/GenBank/DDBJ whole genome shotgun (WGS) entry which is preliminary data.</text>
</comment>
<feature type="domain" description="Laminin G" evidence="12">
    <location>
        <begin position="1353"/>
        <end position="1565"/>
    </location>
</feature>
<feature type="domain" description="Laminin G" evidence="12">
    <location>
        <begin position="22"/>
        <end position="210"/>
    </location>
</feature>
<feature type="domain" description="Laminin G" evidence="12">
    <location>
        <begin position="737"/>
        <end position="906"/>
    </location>
</feature>
<evidence type="ECO:0000313" key="14">
    <source>
        <dbReference type="EMBL" id="KAG8179391.1"/>
    </source>
</evidence>
<keyword evidence="15" id="KW-1185">Reference proteome</keyword>
<evidence type="ECO:0000256" key="5">
    <source>
        <dbReference type="ARBA" id="ARBA00022989"/>
    </source>
</evidence>
<dbReference type="FunFam" id="2.10.25.10:FF:000029">
    <property type="entry name" value="neurexin-1 isoform X1"/>
    <property type="match status" value="1"/>
</dbReference>
<evidence type="ECO:0000256" key="7">
    <source>
        <dbReference type="ARBA" id="ARBA00023157"/>
    </source>
</evidence>
<feature type="transmembrane region" description="Helical" evidence="10">
    <location>
        <begin position="1702"/>
        <end position="1723"/>
    </location>
</feature>
<keyword evidence="3 10" id="KW-0812">Transmembrane</keyword>
<evidence type="ECO:0000256" key="4">
    <source>
        <dbReference type="ARBA" id="ARBA00022737"/>
    </source>
</evidence>
<dbReference type="InterPro" id="IPR027789">
    <property type="entry name" value="Syndecan/Neurexin_dom"/>
</dbReference>
<dbReference type="SMART" id="SM00282">
    <property type="entry name" value="LamG"/>
    <property type="match status" value="6"/>
</dbReference>